<organism evidence="1 2">
    <name type="scientific">Haloquadratum walsbyi J07HQW2</name>
    <dbReference type="NCBI Taxonomy" id="1238425"/>
    <lineage>
        <taxon>Archaea</taxon>
        <taxon>Methanobacteriati</taxon>
        <taxon>Methanobacteriota</taxon>
        <taxon>Stenosarchaea group</taxon>
        <taxon>Halobacteria</taxon>
        <taxon>Halobacteriales</taxon>
        <taxon>Haloferacaceae</taxon>
        <taxon>Haloquadratum</taxon>
    </lineage>
</organism>
<dbReference type="HOGENOM" id="CLU_2461711_0_0_2"/>
<evidence type="ECO:0000313" key="2">
    <source>
        <dbReference type="Proteomes" id="UP000030710"/>
    </source>
</evidence>
<name>U1PUY8_9EURY</name>
<evidence type="ECO:0000313" key="1">
    <source>
        <dbReference type="EMBL" id="ERG96206.1"/>
    </source>
</evidence>
<proteinExistence type="predicted"/>
<dbReference type="eggNOG" id="arCOG12121">
    <property type="taxonomic scope" value="Archaea"/>
</dbReference>
<protein>
    <submittedName>
        <fullName evidence="1">Uncharacterized protein</fullName>
    </submittedName>
</protein>
<reference evidence="1 2" key="1">
    <citation type="journal article" date="2013" name="PLoS ONE">
        <title>Assembly-driven community genomics of a hypersaline microbial ecosystem.</title>
        <authorList>
            <person name="Podell S."/>
            <person name="Ugalde J.A."/>
            <person name="Narasingarao P."/>
            <person name="Banfield J.F."/>
            <person name="Heidelberg K.B."/>
            <person name="Allen E.E."/>
        </authorList>
    </citation>
    <scope>NUCLEOTIDE SEQUENCE [LARGE SCALE GENOMIC DNA]</scope>
    <source>
        <strain evidence="2">J07HQW2</strain>
    </source>
</reference>
<sequence>MSDILGAITGTATYEKVEIEVQNSRYKITGEHQGSEVVYKVPHGCLQIEDMHVELAEESIITLTAPAETFIWIDRIEDTLNITRENPT</sequence>
<dbReference type="EMBL" id="KE356561">
    <property type="protein sequence ID" value="ERG96206.1"/>
    <property type="molecule type" value="Genomic_DNA"/>
</dbReference>
<gene>
    <name evidence="1" type="ORF">J07HQW2_02681</name>
</gene>
<accession>U1PUY8</accession>
<dbReference type="RefSeq" id="WP_021055674.1">
    <property type="nucleotide sequence ID" value="NZ_KE356561.1"/>
</dbReference>
<dbReference type="Proteomes" id="UP000030710">
    <property type="component" value="Unassembled WGS sequence"/>
</dbReference>
<dbReference type="AlphaFoldDB" id="U1PUY8"/>